<protein>
    <submittedName>
        <fullName evidence="1">Uncharacterized protein</fullName>
    </submittedName>
</protein>
<dbReference type="RefSeq" id="WP_162817714.1">
    <property type="nucleotide sequence ID" value="NZ_CP139960.1"/>
</dbReference>
<evidence type="ECO:0000313" key="2">
    <source>
        <dbReference type="Proteomes" id="UP001325680"/>
    </source>
</evidence>
<sequence length="46" mass="4977">MRIVLSFITSYNEKTVAPPFTALILKAIIGDLASRGIMALVLLSEV</sequence>
<dbReference type="Proteomes" id="UP001325680">
    <property type="component" value="Chromosome"/>
</dbReference>
<reference evidence="1 2" key="1">
    <citation type="submission" date="2023-12" db="EMBL/GenBank/DDBJ databases">
        <title>Genome sequencing and assembly of bacterial species from a model synthetic community.</title>
        <authorList>
            <person name="Hogle S.L."/>
        </authorList>
    </citation>
    <scope>NUCLEOTIDE SEQUENCE [LARGE SCALE GENOMIC DNA]</scope>
    <source>
        <strain evidence="1 2">HAMBI_3031</strain>
    </source>
</reference>
<accession>A0ABZ0WBK3</accession>
<name>A0ABZ0WBK3_9BACT</name>
<dbReference type="EMBL" id="CP139960">
    <property type="protein sequence ID" value="WQD39370.1"/>
    <property type="molecule type" value="Genomic_DNA"/>
</dbReference>
<gene>
    <name evidence="1" type="ORF">U0035_04320</name>
</gene>
<proteinExistence type="predicted"/>
<evidence type="ECO:0000313" key="1">
    <source>
        <dbReference type="EMBL" id="WQD39370.1"/>
    </source>
</evidence>
<keyword evidence="2" id="KW-1185">Reference proteome</keyword>
<organism evidence="1 2">
    <name type="scientific">Niabella yanshanensis</name>
    <dbReference type="NCBI Taxonomy" id="577386"/>
    <lineage>
        <taxon>Bacteria</taxon>
        <taxon>Pseudomonadati</taxon>
        <taxon>Bacteroidota</taxon>
        <taxon>Chitinophagia</taxon>
        <taxon>Chitinophagales</taxon>
        <taxon>Chitinophagaceae</taxon>
        <taxon>Niabella</taxon>
    </lineage>
</organism>